<keyword evidence="2" id="KW-0472">Membrane</keyword>
<feature type="transmembrane region" description="Helical" evidence="2">
    <location>
        <begin position="654"/>
        <end position="673"/>
    </location>
</feature>
<dbReference type="InterPro" id="IPR010656">
    <property type="entry name" value="DctM"/>
</dbReference>
<keyword evidence="1" id="KW-0997">Cell inner membrane</keyword>
<feature type="transmembrane region" description="Helical" evidence="2">
    <location>
        <begin position="716"/>
        <end position="735"/>
    </location>
</feature>
<feature type="transmembrane region" description="Helical" evidence="2">
    <location>
        <begin position="207"/>
        <end position="230"/>
    </location>
</feature>
<dbReference type="InterPro" id="IPR021814">
    <property type="entry name" value="DUF3394"/>
</dbReference>
<dbReference type="InterPro" id="IPR011853">
    <property type="entry name" value="TRAP_DctM-Dct_fused"/>
</dbReference>
<dbReference type="GO" id="GO:0005886">
    <property type="term" value="C:plasma membrane"/>
    <property type="evidence" value="ECO:0007669"/>
    <property type="project" value="UniProtKB-SubCell"/>
</dbReference>
<evidence type="ECO:0000256" key="2">
    <source>
        <dbReference type="SAM" id="Phobius"/>
    </source>
</evidence>
<feature type="transmembrane region" description="Helical" evidence="2">
    <location>
        <begin position="165"/>
        <end position="187"/>
    </location>
</feature>
<feature type="domain" description="TRAP C4-dicarboxylate transport system permease DctM subunit" evidence="3">
    <location>
        <begin position="408"/>
        <end position="683"/>
    </location>
</feature>
<organism evidence="4 5">
    <name type="scientific">Oceanospirillum sediminis</name>
    <dbReference type="NCBI Taxonomy" id="2760088"/>
    <lineage>
        <taxon>Bacteria</taxon>
        <taxon>Pseudomonadati</taxon>
        <taxon>Pseudomonadota</taxon>
        <taxon>Gammaproteobacteria</taxon>
        <taxon>Oceanospirillales</taxon>
        <taxon>Oceanospirillaceae</taxon>
        <taxon>Oceanospirillum</taxon>
    </lineage>
</organism>
<feature type="transmembrane region" description="Helical" evidence="2">
    <location>
        <begin position="530"/>
        <end position="550"/>
    </location>
</feature>
<feature type="transmembrane region" description="Helical" evidence="2">
    <location>
        <begin position="404"/>
        <end position="425"/>
    </location>
</feature>
<dbReference type="GO" id="GO:0022857">
    <property type="term" value="F:transmembrane transporter activity"/>
    <property type="evidence" value="ECO:0007669"/>
    <property type="project" value="UniProtKB-UniRule"/>
</dbReference>
<keyword evidence="1" id="KW-0813">Transport</keyword>
<dbReference type="PANTHER" id="PTHR43849">
    <property type="entry name" value="BLL3936 PROTEIN"/>
    <property type="match status" value="1"/>
</dbReference>
<dbReference type="Proteomes" id="UP000565262">
    <property type="component" value="Unassembled WGS sequence"/>
</dbReference>
<feature type="transmembrane region" description="Helical" evidence="2">
    <location>
        <begin position="337"/>
        <end position="357"/>
    </location>
</feature>
<feature type="transmembrane region" description="Helical" evidence="2">
    <location>
        <begin position="589"/>
        <end position="606"/>
    </location>
</feature>
<feature type="transmembrane region" description="Helical" evidence="2">
    <location>
        <begin position="377"/>
        <end position="398"/>
    </location>
</feature>
<feature type="transmembrane region" description="Helical" evidence="2">
    <location>
        <begin position="81"/>
        <end position="99"/>
    </location>
</feature>
<keyword evidence="2" id="KW-1133">Transmembrane helix</keyword>
<comment type="subcellular location">
    <subcellularLocation>
        <location evidence="1">Cell inner membrane</location>
        <topology evidence="1">Multi-pass membrane protein</topology>
    </subcellularLocation>
</comment>
<sequence length="880" mass="94206">MTNLHSGPADAADQTSDDKDLQDMVAANDTGARIPDGWQGKVLLGAALVWSLFQLWIASPLPFYDWPIIGSFGIFNDTEVRAIHLGFATFLAFTAYPAFTGSPRHHIPVTDIALSLLGAFGASYIFVFYEQLATRPGLPNTQDLVVAITGLVLLLEAARRTLGPPLMIVAIVFLTYSLGGAYMPELIAHKGVSLEELINHQWLTTEGVFGIALGVSSNFVFLFVLFGALLDKAGAGNYFIQVAFSLLGHMRGGPAKAAVVSSGLTGLISGSSIANVVTTGTFTIPMMKRVGFSSEKAGAVEVASSVNGQIMPPVMGAAAFLMVEYVGISYVQVITHAFLPALISYLALIYIVHLEALKQDMQGLPRRGVIKSWQARLIGILSGFLATALIAFGVYYGIGWIKPVFGELAGLVIAVLLAAVYIALIRFAAKVPDLKLDDPNQPMVELPEVGPTVKSGLHFLLPVVVLVWCLMIERLSPGLSAFWATALMVAILLTQRPLMAFFRQEQNLGTRLNQGFAELIDGLITGARNMIGIGIATATAGIIVGAVSQTGVGSVLADLVEVLSMGNLLLMLILTAVLSLILGMGLPTTANYIVVSSLLAPVVISLGQESGLIVPLIAVHLFVFYFGIMADVTPPVGLASFAAAAVSGGDPIRTGFVAFAYSLRTAALPFLFIFNTDLLLIDVTWLEGVQIFITSTIAMLVFTAATQGYFFSRSRWYETVLLLLIAFSMFRPGFWMDRIVEPYKLVEPSAVVQTLDNVEPGTELRFWIEGEDAVGNARSFVANLTLGEGSNGQERLAGIGIELLNNNDKVIVDYVGFDSAAEKAGLAFDQIITGVQVPQAQPPKQLMYIPALALLVMLIMIQRRRRNADQVSASPAGSHS</sequence>
<feature type="transmembrane region" description="Helical" evidence="2">
    <location>
        <begin position="562"/>
        <end position="582"/>
    </location>
</feature>
<evidence type="ECO:0000259" key="3">
    <source>
        <dbReference type="Pfam" id="PF06808"/>
    </source>
</evidence>
<keyword evidence="2" id="KW-0812">Transmembrane</keyword>
<dbReference type="PANTHER" id="PTHR43849:SF2">
    <property type="entry name" value="BLL3936 PROTEIN"/>
    <property type="match status" value="1"/>
</dbReference>
<reference evidence="4 5" key="1">
    <citation type="submission" date="2020-08" db="EMBL/GenBank/DDBJ databases">
        <title>Oceanospirillum sp. nov. isolated from marine sediment.</title>
        <authorList>
            <person name="Ji X."/>
        </authorList>
    </citation>
    <scope>NUCLEOTIDE SEQUENCE [LARGE SCALE GENOMIC DNA]</scope>
    <source>
        <strain evidence="4 5">D5</strain>
    </source>
</reference>
<dbReference type="RefSeq" id="WP_182809618.1">
    <property type="nucleotide sequence ID" value="NZ_JACJFM010000019.1"/>
</dbReference>
<accession>A0A839IQS3</accession>
<gene>
    <name evidence="4" type="ORF">H4O21_14650</name>
</gene>
<dbReference type="AlphaFoldDB" id="A0A839IQS3"/>
<comment type="caution">
    <text evidence="4">The sequence shown here is derived from an EMBL/GenBank/DDBJ whole genome shotgun (WGS) entry which is preliminary data.</text>
</comment>
<feature type="transmembrane region" description="Helical" evidence="2">
    <location>
        <begin position="111"/>
        <end position="129"/>
    </location>
</feature>
<evidence type="ECO:0000313" key="4">
    <source>
        <dbReference type="EMBL" id="MBB1487843.1"/>
    </source>
</evidence>
<comment type="function">
    <text evidence="1">Part of the tripartite ATP-independent periplasmic (TRAP) transport system.</text>
</comment>
<dbReference type="EMBL" id="JACJFM010000019">
    <property type="protein sequence ID" value="MBB1487843.1"/>
    <property type="molecule type" value="Genomic_DNA"/>
</dbReference>
<keyword evidence="5" id="KW-1185">Reference proteome</keyword>
<feature type="transmembrane region" description="Helical" evidence="2">
    <location>
        <begin position="685"/>
        <end position="704"/>
    </location>
</feature>
<keyword evidence="1" id="KW-1003">Cell membrane</keyword>
<dbReference type="NCBIfam" id="TIGR02123">
    <property type="entry name" value="TRAP_fused"/>
    <property type="match status" value="1"/>
</dbReference>
<proteinExistence type="predicted"/>
<evidence type="ECO:0000256" key="1">
    <source>
        <dbReference type="RuleBase" id="RU369079"/>
    </source>
</evidence>
<protein>
    <submittedName>
        <fullName evidence="4">TRAP transporter permease</fullName>
    </submittedName>
</protein>
<dbReference type="Pfam" id="PF11874">
    <property type="entry name" value="DUF3394"/>
    <property type="match status" value="1"/>
</dbReference>
<name>A0A839IQS3_9GAMM</name>
<dbReference type="Pfam" id="PF06808">
    <property type="entry name" value="DctM"/>
    <property type="match status" value="2"/>
</dbReference>
<evidence type="ECO:0000313" key="5">
    <source>
        <dbReference type="Proteomes" id="UP000565262"/>
    </source>
</evidence>
<feature type="domain" description="TRAP C4-dicarboxylate transport system permease DctM subunit" evidence="3">
    <location>
        <begin position="150"/>
        <end position="398"/>
    </location>
</feature>